<dbReference type="InterPro" id="IPR008925">
    <property type="entry name" value="aa_tRNA-synth_I_cd-bd_sf"/>
</dbReference>
<evidence type="ECO:0000313" key="20">
    <source>
        <dbReference type="Proteomes" id="UP001190640"/>
    </source>
</evidence>
<dbReference type="CTD" id="124454"/>
<sequence length="499" mass="56238">MGRGAAAASAWRARVRFAPSPTGFLHLGGLRTALYNYIFAKKHEGCFVLRLEDTDQSRVVPGAASGIEDMLEWAGIPPDESPRRGGPVGPYQQSQRLDLYRKATEQLLKKGAAYRCFCTPQRLELLKKEALRSLQTPRYDNRCRHLSTRQVAEKVSQGADHVVRFRLEEGSEPFCDLIHGWSKHEVASVEGDPVILKSDGFPTYHLASVVDDHLMGITHVLRGGEWLVSTAKHLLLYRALGWDPPHFGHLPLLLNADGSKLSKRQGHVFVEQLAHDGYLPAALLDAITHCGSGFTENRMGRTLEELIAKFDMGRIEKHSALLDLEKLSEFNRIHLDQQIGDQRRRQDLVAEVQSSVEQVYGERLTERGVLRTAYVEQVLLLRRGHISRLQDLVSPQYSFLWIRPTVSYKQLQAVSPEADEIGQLVLELLDRPAGVLTIEELNRDLCRLPEQLRGTQYRIMMKLLRLALSGQQQGPSVAEMMVSLGRQEVQTRIQRALCG</sequence>
<evidence type="ECO:0000256" key="8">
    <source>
        <dbReference type="ARBA" id="ARBA00023146"/>
    </source>
</evidence>
<proteinExistence type="inferred from homology"/>
<dbReference type="InterPro" id="IPR020058">
    <property type="entry name" value="Glu/Gln-tRNA-synth_Ib_cat-dom"/>
</dbReference>
<dbReference type="InterPro" id="IPR004527">
    <property type="entry name" value="Glu-tRNA-ligase_bac/mito"/>
</dbReference>
<comment type="catalytic activity">
    <reaction evidence="14">
        <text>tRNA(Glu) + L-glutamate + ATP = L-glutamyl-tRNA(Glu) + AMP + diphosphate</text>
        <dbReference type="Rhea" id="RHEA:23540"/>
        <dbReference type="Rhea" id="RHEA-COMP:9663"/>
        <dbReference type="Rhea" id="RHEA-COMP:9680"/>
        <dbReference type="ChEBI" id="CHEBI:29985"/>
        <dbReference type="ChEBI" id="CHEBI:30616"/>
        <dbReference type="ChEBI" id="CHEBI:33019"/>
        <dbReference type="ChEBI" id="CHEBI:78442"/>
        <dbReference type="ChEBI" id="CHEBI:78520"/>
        <dbReference type="ChEBI" id="CHEBI:456215"/>
        <dbReference type="EC" id="6.1.1.17"/>
    </reaction>
    <physiologicalReaction direction="left-to-right" evidence="14">
        <dbReference type="Rhea" id="RHEA:23541"/>
    </physiologicalReaction>
</comment>
<dbReference type="KEGG" id="emc:129338933"/>
<evidence type="ECO:0000256" key="6">
    <source>
        <dbReference type="ARBA" id="ARBA00022840"/>
    </source>
</evidence>
<dbReference type="Gene3D" id="3.40.50.620">
    <property type="entry name" value="HUPs"/>
    <property type="match status" value="1"/>
</dbReference>
<evidence type="ECO:0000313" key="21">
    <source>
        <dbReference type="RefSeq" id="XP_054849468.1"/>
    </source>
</evidence>
<dbReference type="GO" id="GO:0050561">
    <property type="term" value="F:glutamate-tRNA(Gln) ligase activity"/>
    <property type="evidence" value="ECO:0007669"/>
    <property type="project" value="UniProtKB-EC"/>
</dbReference>
<evidence type="ECO:0000256" key="17">
    <source>
        <dbReference type="RuleBase" id="RU363037"/>
    </source>
</evidence>
<dbReference type="InterPro" id="IPR001412">
    <property type="entry name" value="aa-tRNA-synth_I_CS"/>
</dbReference>
<evidence type="ECO:0000256" key="10">
    <source>
        <dbReference type="ARBA" id="ARBA00044054"/>
    </source>
</evidence>
<comment type="catalytic activity">
    <reaction evidence="16">
        <text>tRNA(Gln) + L-glutamate + ATP = L-glutamyl-tRNA(Gln) + AMP + diphosphate</text>
        <dbReference type="Rhea" id="RHEA:64612"/>
        <dbReference type="Rhea" id="RHEA-COMP:9662"/>
        <dbReference type="Rhea" id="RHEA-COMP:9684"/>
        <dbReference type="ChEBI" id="CHEBI:29985"/>
        <dbReference type="ChEBI" id="CHEBI:30616"/>
        <dbReference type="ChEBI" id="CHEBI:33019"/>
        <dbReference type="ChEBI" id="CHEBI:78442"/>
        <dbReference type="ChEBI" id="CHEBI:78520"/>
        <dbReference type="ChEBI" id="CHEBI:456215"/>
    </reaction>
    <physiologicalReaction direction="left-to-right" evidence="16">
        <dbReference type="Rhea" id="RHEA:64613"/>
    </physiologicalReaction>
</comment>
<keyword evidence="6 17" id="KW-0067">ATP-binding</keyword>
<dbReference type="GO" id="GO:0006424">
    <property type="term" value="P:glutamyl-tRNA aminoacylation"/>
    <property type="evidence" value="ECO:0007669"/>
    <property type="project" value="InterPro"/>
</dbReference>
<dbReference type="Pfam" id="PF19269">
    <property type="entry name" value="Anticodon_2"/>
    <property type="match status" value="1"/>
</dbReference>
<dbReference type="GO" id="GO:0000049">
    <property type="term" value="F:tRNA binding"/>
    <property type="evidence" value="ECO:0007669"/>
    <property type="project" value="InterPro"/>
</dbReference>
<dbReference type="Gene3D" id="1.10.10.350">
    <property type="match status" value="1"/>
</dbReference>
<name>A0AA97LBE3_EUBMA</name>
<dbReference type="GeneID" id="129338933"/>
<evidence type="ECO:0000256" key="5">
    <source>
        <dbReference type="ARBA" id="ARBA00022741"/>
    </source>
</evidence>
<dbReference type="SUPFAM" id="SSF48163">
    <property type="entry name" value="An anticodon-binding domain of class I aminoacyl-tRNA synthetases"/>
    <property type="match status" value="1"/>
</dbReference>
<keyword evidence="5 17" id="KW-0547">Nucleotide-binding</keyword>
<evidence type="ECO:0000256" key="14">
    <source>
        <dbReference type="ARBA" id="ARBA00047366"/>
    </source>
</evidence>
<organism evidence="20 21">
    <name type="scientific">Eublepharis macularius</name>
    <name type="common">Leopard gecko</name>
    <name type="synonym">Cyrtodactylus macularius</name>
    <dbReference type="NCBI Taxonomy" id="481883"/>
    <lineage>
        <taxon>Eukaryota</taxon>
        <taxon>Metazoa</taxon>
        <taxon>Chordata</taxon>
        <taxon>Craniata</taxon>
        <taxon>Vertebrata</taxon>
        <taxon>Euteleostomi</taxon>
        <taxon>Lepidosauria</taxon>
        <taxon>Squamata</taxon>
        <taxon>Bifurcata</taxon>
        <taxon>Gekkota</taxon>
        <taxon>Eublepharidae</taxon>
        <taxon>Eublepharinae</taxon>
        <taxon>Eublepharis</taxon>
    </lineage>
</organism>
<evidence type="ECO:0000259" key="18">
    <source>
        <dbReference type="Pfam" id="PF00749"/>
    </source>
</evidence>
<dbReference type="GO" id="GO:0005524">
    <property type="term" value="F:ATP binding"/>
    <property type="evidence" value="ECO:0007669"/>
    <property type="project" value="UniProtKB-KW"/>
</dbReference>
<accession>A0AA97LBE3</accession>
<dbReference type="CDD" id="cd00808">
    <property type="entry name" value="GluRS_core"/>
    <property type="match status" value="1"/>
</dbReference>
<evidence type="ECO:0000256" key="3">
    <source>
        <dbReference type="ARBA" id="ARBA00012835"/>
    </source>
</evidence>
<dbReference type="InterPro" id="IPR014729">
    <property type="entry name" value="Rossmann-like_a/b/a_fold"/>
</dbReference>
<dbReference type="RefSeq" id="XP_054849468.1">
    <property type="nucleotide sequence ID" value="XM_054993493.1"/>
</dbReference>
<keyword evidence="4 17" id="KW-0436">Ligase</keyword>
<evidence type="ECO:0000256" key="16">
    <source>
        <dbReference type="ARBA" id="ARBA00047689"/>
    </source>
</evidence>
<evidence type="ECO:0000256" key="1">
    <source>
        <dbReference type="ARBA" id="ARBA00004173"/>
    </source>
</evidence>
<comment type="similarity">
    <text evidence="2">Belongs to the class-I aminoacyl-tRNA synthetase family. Glutamate--tRNA ligase type 1 subfamily.</text>
</comment>
<dbReference type="InterPro" id="IPR049940">
    <property type="entry name" value="GluQ/Sye"/>
</dbReference>
<evidence type="ECO:0000256" key="13">
    <source>
        <dbReference type="ARBA" id="ARBA00044313"/>
    </source>
</evidence>
<comment type="subcellular location">
    <subcellularLocation>
        <location evidence="1">Mitochondrion</location>
    </subcellularLocation>
</comment>
<reference evidence="21" key="1">
    <citation type="submission" date="2025-08" db="UniProtKB">
        <authorList>
            <consortium name="RefSeq"/>
        </authorList>
    </citation>
    <scope>IDENTIFICATION</scope>
    <source>
        <tissue evidence="21">Blood</tissue>
    </source>
</reference>
<gene>
    <name evidence="21" type="primary">EARS2</name>
</gene>
<keyword evidence="7 17" id="KW-0648">Protein biosynthesis</keyword>
<evidence type="ECO:0000256" key="4">
    <source>
        <dbReference type="ARBA" id="ARBA00022598"/>
    </source>
</evidence>
<dbReference type="GO" id="GO:0005739">
    <property type="term" value="C:mitochondrion"/>
    <property type="evidence" value="ECO:0007669"/>
    <property type="project" value="UniProtKB-SubCell"/>
</dbReference>
<dbReference type="InterPro" id="IPR033910">
    <property type="entry name" value="GluRS_core"/>
</dbReference>
<dbReference type="InterPro" id="IPR045462">
    <property type="entry name" value="aa-tRNA-synth_I_cd-bd"/>
</dbReference>
<dbReference type="FunFam" id="3.40.50.620:FF:000045">
    <property type="entry name" value="Glutamate--tRNA ligase, mitochondrial"/>
    <property type="match status" value="1"/>
</dbReference>
<dbReference type="SUPFAM" id="SSF52374">
    <property type="entry name" value="Nucleotidylyl transferase"/>
    <property type="match status" value="1"/>
</dbReference>
<feature type="domain" description="Glutamyl/glutaminyl-tRNA synthetase class Ib catalytic" evidence="18">
    <location>
        <begin position="14"/>
        <end position="328"/>
    </location>
</feature>
<evidence type="ECO:0000256" key="2">
    <source>
        <dbReference type="ARBA" id="ARBA00007894"/>
    </source>
</evidence>
<evidence type="ECO:0000256" key="9">
    <source>
        <dbReference type="ARBA" id="ARBA00030865"/>
    </source>
</evidence>
<dbReference type="InterPro" id="IPR000924">
    <property type="entry name" value="Glu/Gln-tRNA-synth"/>
</dbReference>
<dbReference type="PROSITE" id="PS00178">
    <property type="entry name" value="AA_TRNA_LIGASE_I"/>
    <property type="match status" value="1"/>
</dbReference>
<dbReference type="EC" id="6.1.1.24" evidence="10"/>
<comment type="catalytic activity">
    <reaction evidence="15">
        <text>tRNA(Glx) + L-glutamate + ATP = L-glutamyl-tRNA(Glx) + AMP + diphosphate</text>
        <dbReference type="Rhea" id="RHEA:18397"/>
        <dbReference type="Rhea" id="RHEA-COMP:9713"/>
        <dbReference type="Rhea" id="RHEA-COMP:9716"/>
        <dbReference type="ChEBI" id="CHEBI:29985"/>
        <dbReference type="ChEBI" id="CHEBI:30616"/>
        <dbReference type="ChEBI" id="CHEBI:33019"/>
        <dbReference type="ChEBI" id="CHEBI:78442"/>
        <dbReference type="ChEBI" id="CHEBI:78520"/>
        <dbReference type="ChEBI" id="CHEBI:456215"/>
        <dbReference type="EC" id="6.1.1.24"/>
    </reaction>
    <physiologicalReaction direction="left-to-right" evidence="15">
        <dbReference type="Rhea" id="RHEA:18398"/>
    </physiologicalReaction>
</comment>
<dbReference type="Pfam" id="PF00749">
    <property type="entry name" value="tRNA-synt_1c"/>
    <property type="match status" value="1"/>
</dbReference>
<feature type="domain" description="Aminoacyl-tRNA synthetase class I anticodon-binding" evidence="19">
    <location>
        <begin position="370"/>
        <end position="497"/>
    </location>
</feature>
<evidence type="ECO:0000256" key="15">
    <source>
        <dbReference type="ARBA" id="ARBA00047479"/>
    </source>
</evidence>
<dbReference type="GO" id="GO:0004818">
    <property type="term" value="F:glutamate-tRNA ligase activity"/>
    <property type="evidence" value="ECO:0007669"/>
    <property type="project" value="UniProtKB-EC"/>
</dbReference>
<evidence type="ECO:0000259" key="19">
    <source>
        <dbReference type="Pfam" id="PF19269"/>
    </source>
</evidence>
<protein>
    <recommendedName>
        <fullName evidence="11">Nondiscriminating glutamyl-tRNA synthetase EARS2, mitochondrial</fullName>
        <ecNumber evidence="3">6.1.1.17</ecNumber>
        <ecNumber evidence="10">6.1.1.24</ecNumber>
    </recommendedName>
    <alternativeName>
        <fullName evidence="13">Glutamate--tRNA(Gln) ligase EARS2, mitochondrial</fullName>
    </alternativeName>
    <alternativeName>
        <fullName evidence="9">Glutamyl-tRNA synthetase</fullName>
    </alternativeName>
    <alternativeName>
        <fullName evidence="12">Mitochondrial glutamyl-tRNA synthetase</fullName>
    </alternativeName>
</protein>
<evidence type="ECO:0000256" key="12">
    <source>
        <dbReference type="ARBA" id="ARBA00044251"/>
    </source>
</evidence>
<dbReference type="GO" id="GO:0008270">
    <property type="term" value="F:zinc ion binding"/>
    <property type="evidence" value="ECO:0007669"/>
    <property type="project" value="InterPro"/>
</dbReference>
<dbReference type="NCBIfam" id="TIGR00464">
    <property type="entry name" value="gltX_bact"/>
    <property type="match status" value="1"/>
</dbReference>
<dbReference type="InterPro" id="IPR020751">
    <property type="entry name" value="aa-tRNA-synth_I_codon-bd_sub2"/>
</dbReference>
<dbReference type="Proteomes" id="UP001190640">
    <property type="component" value="Chromosome 12"/>
</dbReference>
<evidence type="ECO:0000256" key="11">
    <source>
        <dbReference type="ARBA" id="ARBA00044142"/>
    </source>
</evidence>
<dbReference type="AlphaFoldDB" id="A0AA97LBE3"/>
<dbReference type="EC" id="6.1.1.17" evidence="3"/>
<evidence type="ECO:0000256" key="7">
    <source>
        <dbReference type="ARBA" id="ARBA00022917"/>
    </source>
</evidence>
<dbReference type="HAMAP" id="MF_00022">
    <property type="entry name" value="Glu_tRNA_synth_type1"/>
    <property type="match status" value="1"/>
</dbReference>
<keyword evidence="20" id="KW-1185">Reference proteome</keyword>
<dbReference type="PANTHER" id="PTHR43311">
    <property type="entry name" value="GLUTAMATE--TRNA LIGASE"/>
    <property type="match status" value="1"/>
</dbReference>
<dbReference type="PRINTS" id="PR00987">
    <property type="entry name" value="TRNASYNTHGLU"/>
</dbReference>
<dbReference type="PANTHER" id="PTHR43311:SF2">
    <property type="entry name" value="GLUTAMATE--TRNA LIGASE, MITOCHONDRIAL-RELATED"/>
    <property type="match status" value="1"/>
</dbReference>
<keyword evidence="8 17" id="KW-0030">Aminoacyl-tRNA synthetase</keyword>